<feature type="domain" description="PLD phosphodiesterase" evidence="14">
    <location>
        <begin position="219"/>
        <end position="246"/>
    </location>
</feature>
<evidence type="ECO:0000256" key="12">
    <source>
        <dbReference type="NCBIfam" id="TIGR04265"/>
    </source>
</evidence>
<dbReference type="RefSeq" id="WP_087454578.1">
    <property type="nucleotide sequence ID" value="NZ_CP021417.2"/>
</dbReference>
<dbReference type="GO" id="GO:0032049">
    <property type="term" value="P:cardiolipin biosynthetic process"/>
    <property type="evidence" value="ECO:0007669"/>
    <property type="project" value="UniProtKB-UniRule"/>
</dbReference>
<dbReference type="Pfam" id="PF13396">
    <property type="entry name" value="PLDc_N"/>
    <property type="match status" value="1"/>
</dbReference>
<evidence type="ECO:0000256" key="2">
    <source>
        <dbReference type="ARBA" id="ARBA00022475"/>
    </source>
</evidence>
<evidence type="ECO:0000256" key="4">
    <source>
        <dbReference type="ARBA" id="ARBA00022679"/>
    </source>
</evidence>
<accession>A0A7U5K9G1</accession>
<dbReference type="PROSITE" id="PS50035">
    <property type="entry name" value="PLD"/>
    <property type="match status" value="2"/>
</dbReference>
<organism evidence="15 16">
    <name type="scientific">Corynebacterium silvaticum</name>
    <dbReference type="NCBI Taxonomy" id="2320431"/>
    <lineage>
        <taxon>Bacteria</taxon>
        <taxon>Bacillati</taxon>
        <taxon>Actinomycetota</taxon>
        <taxon>Actinomycetes</taxon>
        <taxon>Mycobacteriales</taxon>
        <taxon>Corynebacteriaceae</taxon>
        <taxon>Corynebacterium</taxon>
    </lineage>
</organism>
<proteinExistence type="predicted"/>
<keyword evidence="9 13" id="KW-0472">Membrane</keyword>
<evidence type="ECO:0000256" key="3">
    <source>
        <dbReference type="ARBA" id="ARBA00022516"/>
    </source>
</evidence>
<feature type="transmembrane region" description="Helical" evidence="13">
    <location>
        <begin position="12"/>
        <end position="29"/>
    </location>
</feature>
<evidence type="ECO:0000259" key="14">
    <source>
        <dbReference type="PROSITE" id="PS50035"/>
    </source>
</evidence>
<evidence type="ECO:0000313" key="16">
    <source>
        <dbReference type="Proteomes" id="UP000195652"/>
    </source>
</evidence>
<sequence length="497" mass="56676">MSWQIDLSTWQTVGLIIDYSIKLIAIGFVPEGRRPSSSTAWLLAILLIPFLGLPLFLTMGSPYINKRRHDLQRKANKDIENVQAKVPDYPEGSAIGDELVSMIKMNRRLTSLPATTGYNLGVHSDYEASIQTMADAVDQAQKYVHVQIYIMAWDNTTDVFFQSLARAVQRGVKVCLLFDQVGSWKYPGYLKLGKRLSEIGVQWRIMLPLQPFRWRFRRPDLRNHRKMLIIDGEHGFIGSQNMIEAGYLNKKNHASGRRWVDVMVELSGPVVASMNMVFAVDWFQEADDLPPIDDHMVNPEIPDQDETDVSLLQLVPSGPGYSTEPNLRLFNQIIHHAKHRLVMCSPYFIPDESMLEAVTSACYRGVTVELLVSEQADQFMVDHAQSSYYQALLEAGVHIYRYRKPAVLHSKFLIADPQLDDTLSVGVIGSSNMDMRSFGLNYEVSLMMARGNMIRQLDQLANDYKKNSVELTLEEWNKRGLIRRYVDNIMRLTSALQ</sequence>
<dbReference type="SUPFAM" id="SSF56024">
    <property type="entry name" value="Phospholipase D/nuclease"/>
    <property type="match status" value="2"/>
</dbReference>
<evidence type="ECO:0000256" key="13">
    <source>
        <dbReference type="SAM" id="Phobius"/>
    </source>
</evidence>
<dbReference type="KEGG" id="csil:CBE74_10445"/>
<keyword evidence="2" id="KW-1003">Cell membrane</keyword>
<dbReference type="SMART" id="SM00155">
    <property type="entry name" value="PLDc"/>
    <property type="match status" value="2"/>
</dbReference>
<evidence type="ECO:0000256" key="11">
    <source>
        <dbReference type="ARBA" id="ARBA00023264"/>
    </source>
</evidence>
<dbReference type="InterPro" id="IPR027379">
    <property type="entry name" value="CLS_N"/>
</dbReference>
<feature type="transmembrane region" description="Helical" evidence="13">
    <location>
        <begin position="41"/>
        <end position="64"/>
    </location>
</feature>
<keyword evidence="7 13" id="KW-1133">Transmembrane helix</keyword>
<reference evidence="15 16" key="3">
    <citation type="journal article" date="2020" name="Int. J. Syst. Evol. Microbiol.">
        <title>Corynebacterium silvaticum sp. nov., a unique group of NTTB corynebacteria in wild boar and roe deer.</title>
        <authorList>
            <person name="Dangel A."/>
            <person name="Berger A."/>
            <person name="Rau J."/>
            <person name="Eisenberg T."/>
            <person name="Kampfer P."/>
            <person name="Margos G."/>
            <person name="Contzen M."/>
            <person name="Busse H.J."/>
            <person name="Konrad R."/>
            <person name="Peters M."/>
            <person name="Sting R."/>
            <person name="Sing A."/>
        </authorList>
    </citation>
    <scope>NUCLEOTIDE SEQUENCE [LARGE SCALE GENOMIC DNA]</scope>
    <source>
        <strain evidence="15 16">PO100/5</strain>
    </source>
</reference>
<evidence type="ECO:0000256" key="10">
    <source>
        <dbReference type="ARBA" id="ARBA00023209"/>
    </source>
</evidence>
<dbReference type="Pfam" id="PF13091">
    <property type="entry name" value="PLDc_2"/>
    <property type="match status" value="2"/>
</dbReference>
<keyword evidence="4" id="KW-0808">Transferase</keyword>
<keyword evidence="10" id="KW-0594">Phospholipid biosynthesis</keyword>
<reference evidence="15 16" key="1">
    <citation type="journal article" date="2014" name="BMC Vet. Res.">
        <title>First report of Corynebacterium pseudotuberculosis from caseous lymphadenitis lesions in Black Alentejano pig (Sus scrofa domesticus).</title>
        <authorList>
            <person name="Oliveira M."/>
            <person name="Barroco C."/>
            <person name="Mottola C."/>
            <person name="Santos R."/>
            <person name="Lemsaddek A."/>
            <person name="Tavares L."/>
            <person name="Semedo-Lemsaddek T."/>
        </authorList>
    </citation>
    <scope>NUCLEOTIDE SEQUENCE [LARGE SCALE GENOMIC DNA]</scope>
    <source>
        <strain evidence="15 16">PO100/5</strain>
    </source>
</reference>
<dbReference type="InterPro" id="IPR022924">
    <property type="entry name" value="Cardiolipin_synthase"/>
</dbReference>
<protein>
    <recommendedName>
        <fullName evidence="12">Cardiolipin synthase</fullName>
        <ecNumber evidence="12">2.7.8.-</ecNumber>
    </recommendedName>
</protein>
<keyword evidence="3" id="KW-0444">Lipid biosynthesis</keyword>
<reference evidence="15 16" key="2">
    <citation type="journal article" date="2020" name="Antonie Van Leeuwenhoek">
        <title>Phylogenomic characterisation of a novel corynebacterial species pathogenic to animals.</title>
        <authorList>
            <person name="Moller J."/>
            <person name="Musella L."/>
            <person name="Melnikov V."/>
            <person name="Geissdorfer W."/>
            <person name="Burkovski A."/>
            <person name="Sangal V."/>
        </authorList>
    </citation>
    <scope>NUCLEOTIDE SEQUENCE [LARGE SCALE GENOMIC DNA]</scope>
    <source>
        <strain evidence="15 16">PO100/5</strain>
    </source>
</reference>
<evidence type="ECO:0000256" key="8">
    <source>
        <dbReference type="ARBA" id="ARBA00023098"/>
    </source>
</evidence>
<dbReference type="EMBL" id="CP021417">
    <property type="protein sequence ID" value="ARU46797.1"/>
    <property type="molecule type" value="Genomic_DNA"/>
</dbReference>
<dbReference type="GO" id="GO:0008808">
    <property type="term" value="F:cardiolipin synthase activity"/>
    <property type="evidence" value="ECO:0007669"/>
    <property type="project" value="UniProtKB-UniRule"/>
</dbReference>
<name>A0A7U5K9G1_9CORY</name>
<dbReference type="EC" id="2.7.8.-" evidence="12"/>
<keyword evidence="11" id="KW-1208">Phospholipid metabolism</keyword>
<evidence type="ECO:0000313" key="15">
    <source>
        <dbReference type="EMBL" id="ARU46797.1"/>
    </source>
</evidence>
<dbReference type="NCBIfam" id="TIGR04265">
    <property type="entry name" value="bac_cardiolipin"/>
    <property type="match status" value="1"/>
</dbReference>
<reference evidence="15 16" key="4">
    <citation type="journal article" date="2020" name="PLoS ONE">
        <title>Taxonomic classification of strain PO100/5 shows a broader geographic distribution and genetic markers of the recently described Corynebacterium silvaticum.</title>
        <authorList>
            <person name="Viana M.V.C."/>
            <person name="Profeta R."/>
            <person name="da Silva A.L."/>
            <person name="Hurtado R."/>
            <person name="Cerqueira J.C."/>
            <person name="Ribeiro B.F.S."/>
            <person name="Almeida M.O."/>
            <person name="Morais-Rodrigues F."/>
            <person name="Soares S.C."/>
            <person name="Oliveira M."/>
            <person name="Tavares L."/>
            <person name="Figueiredo H."/>
            <person name="Wattam A.R."/>
            <person name="Barh D."/>
            <person name="Ghosh P."/>
            <person name="Silva A."/>
            <person name="Azevedo V."/>
        </authorList>
    </citation>
    <scope>NUCLEOTIDE SEQUENCE [LARGE SCALE GENOMIC DNA]</scope>
    <source>
        <strain evidence="15 16">PO100/5</strain>
    </source>
</reference>
<dbReference type="Proteomes" id="UP000195652">
    <property type="component" value="Chromosome"/>
</dbReference>
<evidence type="ECO:0000256" key="5">
    <source>
        <dbReference type="ARBA" id="ARBA00022692"/>
    </source>
</evidence>
<dbReference type="GeneID" id="75008637"/>
<gene>
    <name evidence="15" type="primary">cls</name>
    <name evidence="15" type="ORF">CBE74_10445</name>
</gene>
<dbReference type="Gene3D" id="3.30.870.10">
    <property type="entry name" value="Endonuclease Chain A"/>
    <property type="match status" value="2"/>
</dbReference>
<dbReference type="PANTHER" id="PTHR21248:SF22">
    <property type="entry name" value="PHOSPHOLIPASE D"/>
    <property type="match status" value="1"/>
</dbReference>
<dbReference type="PANTHER" id="PTHR21248">
    <property type="entry name" value="CARDIOLIPIN SYNTHASE"/>
    <property type="match status" value="1"/>
</dbReference>
<dbReference type="AlphaFoldDB" id="A0A7U5K9G1"/>
<comment type="subcellular location">
    <subcellularLocation>
        <location evidence="1">Cell membrane</location>
        <topology evidence="1">Multi-pass membrane protein</topology>
    </subcellularLocation>
</comment>
<evidence type="ECO:0000256" key="7">
    <source>
        <dbReference type="ARBA" id="ARBA00022989"/>
    </source>
</evidence>
<keyword evidence="5 13" id="KW-0812">Transmembrane</keyword>
<feature type="domain" description="PLD phosphodiesterase" evidence="14">
    <location>
        <begin position="404"/>
        <end position="437"/>
    </location>
</feature>
<evidence type="ECO:0000256" key="9">
    <source>
        <dbReference type="ARBA" id="ARBA00023136"/>
    </source>
</evidence>
<evidence type="ECO:0000256" key="6">
    <source>
        <dbReference type="ARBA" id="ARBA00022737"/>
    </source>
</evidence>
<keyword evidence="8" id="KW-0443">Lipid metabolism</keyword>
<keyword evidence="16" id="KW-1185">Reference proteome</keyword>
<dbReference type="InterPro" id="IPR001736">
    <property type="entry name" value="PLipase_D/transphosphatidylase"/>
</dbReference>
<dbReference type="InterPro" id="IPR025202">
    <property type="entry name" value="PLD-like_dom"/>
</dbReference>
<evidence type="ECO:0000256" key="1">
    <source>
        <dbReference type="ARBA" id="ARBA00004651"/>
    </source>
</evidence>
<dbReference type="GO" id="GO:0005886">
    <property type="term" value="C:plasma membrane"/>
    <property type="evidence" value="ECO:0007669"/>
    <property type="project" value="UniProtKB-SubCell"/>
</dbReference>
<keyword evidence="6" id="KW-0677">Repeat</keyword>